<reference evidence="1" key="3">
    <citation type="submission" date="2024-05" db="EMBL/GenBank/DDBJ databases">
        <title>Description of novel Chryseobacterium sp. strain C-2.</title>
        <authorList>
            <person name="Saticioglu I.B."/>
        </authorList>
    </citation>
    <scope>NUCLEOTIDE SEQUENCE</scope>
    <source>
        <strain evidence="1">C-2</strain>
    </source>
</reference>
<dbReference type="EMBL" id="JAJJML010000001">
    <property type="protein sequence ID" value="MCC9033358.1"/>
    <property type="molecule type" value="Genomic_DNA"/>
</dbReference>
<sequence>MKPKNIPGVPQQIKGSFHDTESKFEINKTEEAELNFEVLKERFFNINQWKRYCPESSTDFKLCDASGNTVHRLPQIGDYIKIDIPGPGEKAGKSFDWVQIVIIDVDVKNRVMIQCRPSLCPQKENSRKIAHFYSNLATSTFIISREKNYLQVGIYGRNECPNLKSGLVDGFRNVMIAIGGMLGFSKIQWKCLAAGMVNINKFN</sequence>
<evidence type="ECO:0000313" key="4">
    <source>
        <dbReference type="Proteomes" id="UP001107960"/>
    </source>
</evidence>
<gene>
    <name evidence="1" type="ORF">IEW27_05595</name>
    <name evidence="2" type="ORF">LNP80_03690</name>
</gene>
<evidence type="ECO:0000313" key="2">
    <source>
        <dbReference type="EMBL" id="MCC9033358.1"/>
    </source>
</evidence>
<dbReference type="AlphaFoldDB" id="A0A9Q3UQ15"/>
<proteinExistence type="predicted"/>
<dbReference type="Proteomes" id="UP001107960">
    <property type="component" value="Unassembled WGS sequence"/>
</dbReference>
<organism evidence="2 4">
    <name type="scientific">Chryseobacterium muglaense</name>
    <dbReference type="NCBI Taxonomy" id="2893752"/>
    <lineage>
        <taxon>Bacteria</taxon>
        <taxon>Pseudomonadati</taxon>
        <taxon>Bacteroidota</taxon>
        <taxon>Flavobacteriia</taxon>
        <taxon>Flavobacteriales</taxon>
        <taxon>Weeksellaceae</taxon>
        <taxon>Chryseobacterium group</taxon>
        <taxon>Chryseobacterium</taxon>
    </lineage>
</organism>
<dbReference type="Proteomes" id="UP000603715">
    <property type="component" value="Unassembled WGS sequence"/>
</dbReference>
<evidence type="ECO:0000313" key="1">
    <source>
        <dbReference type="EMBL" id="MBD3904070.1"/>
    </source>
</evidence>
<reference evidence="2" key="1">
    <citation type="submission" date="2021-11" db="EMBL/GenBank/DDBJ databases">
        <title>Description of novel Chryseobacterium species.</title>
        <authorList>
            <person name="Saticioglu I.B."/>
            <person name="Ay H."/>
            <person name="Altun S."/>
            <person name="Duman M."/>
        </authorList>
    </citation>
    <scope>NUCLEOTIDE SEQUENCE</scope>
    <source>
        <strain evidence="2">C-39</strain>
    </source>
</reference>
<comment type="caution">
    <text evidence="2">The sequence shown here is derived from an EMBL/GenBank/DDBJ whole genome shotgun (WGS) entry which is preliminary data.</text>
</comment>
<protein>
    <submittedName>
        <fullName evidence="2">Uncharacterized protein</fullName>
    </submittedName>
</protein>
<dbReference type="RefSeq" id="WP_191178652.1">
    <property type="nucleotide sequence ID" value="NZ_JACXXP010000004.1"/>
</dbReference>
<name>A0A9Q3UQ15_9FLAO</name>
<evidence type="ECO:0000313" key="3">
    <source>
        <dbReference type="Proteomes" id="UP000603715"/>
    </source>
</evidence>
<reference evidence="3" key="2">
    <citation type="submission" date="2023-07" db="EMBL/GenBank/DDBJ databases">
        <title>Description of novel Chryseobacterium sp. strain C-2.</title>
        <authorList>
            <person name="Saticioglu I.B."/>
        </authorList>
    </citation>
    <scope>NUCLEOTIDE SEQUENCE [LARGE SCALE GENOMIC DNA]</scope>
    <source>
        <strain evidence="3">C-2</strain>
    </source>
</reference>
<accession>A0A9Q3UQ15</accession>
<dbReference type="EMBL" id="JACXXP010000004">
    <property type="protein sequence ID" value="MBD3904070.1"/>
    <property type="molecule type" value="Genomic_DNA"/>
</dbReference>
<keyword evidence="3" id="KW-1185">Reference proteome</keyword>